<keyword evidence="2" id="KW-0378">Hydrolase</keyword>
<reference evidence="2" key="1">
    <citation type="journal article" date="2021" name="PeerJ">
        <title>Extensive microbial diversity within the chicken gut microbiome revealed by metagenomics and culture.</title>
        <authorList>
            <person name="Gilroy R."/>
            <person name="Ravi A."/>
            <person name="Getino M."/>
            <person name="Pursley I."/>
            <person name="Horton D.L."/>
            <person name="Alikhan N.F."/>
            <person name="Baker D."/>
            <person name="Gharbi K."/>
            <person name="Hall N."/>
            <person name="Watson M."/>
            <person name="Adriaenssens E.M."/>
            <person name="Foster-Nyarko E."/>
            <person name="Jarju S."/>
            <person name="Secka A."/>
            <person name="Antonio M."/>
            <person name="Oren A."/>
            <person name="Chaudhuri R.R."/>
            <person name="La Ragione R."/>
            <person name="Hildebrand F."/>
            <person name="Pallen M.J."/>
        </authorList>
    </citation>
    <scope>NUCLEOTIDE SEQUENCE</scope>
    <source>
        <strain evidence="2">ChiBcec8-13705</strain>
    </source>
</reference>
<comment type="caution">
    <text evidence="2">The sequence shown here is derived from an EMBL/GenBank/DDBJ whole genome shotgun (WGS) entry which is preliminary data.</text>
</comment>
<dbReference type="Proteomes" id="UP000886803">
    <property type="component" value="Unassembled WGS sequence"/>
</dbReference>
<organism evidence="2 3">
    <name type="scientific">Candidatus Gemmiger avicola</name>
    <dbReference type="NCBI Taxonomy" id="2838605"/>
    <lineage>
        <taxon>Bacteria</taxon>
        <taxon>Bacillati</taxon>
        <taxon>Bacillota</taxon>
        <taxon>Clostridia</taxon>
        <taxon>Eubacteriales</taxon>
        <taxon>Gemmiger</taxon>
    </lineage>
</organism>
<evidence type="ECO:0000259" key="1">
    <source>
        <dbReference type="Pfam" id="PF13354"/>
    </source>
</evidence>
<dbReference type="AlphaFoldDB" id="A0A9D2M811"/>
<gene>
    <name evidence="2" type="ORF">H9945_08480</name>
</gene>
<evidence type="ECO:0000313" key="2">
    <source>
        <dbReference type="EMBL" id="HJB42520.1"/>
    </source>
</evidence>
<dbReference type="PANTHER" id="PTHR35333:SF4">
    <property type="entry name" value="SLR0121 PROTEIN"/>
    <property type="match status" value="1"/>
</dbReference>
<dbReference type="GO" id="GO:0008800">
    <property type="term" value="F:beta-lactamase activity"/>
    <property type="evidence" value="ECO:0007669"/>
    <property type="project" value="InterPro"/>
</dbReference>
<dbReference type="SUPFAM" id="SSF56601">
    <property type="entry name" value="beta-lactamase/transpeptidase-like"/>
    <property type="match status" value="1"/>
</dbReference>
<accession>A0A9D2M811</accession>
<dbReference type="Pfam" id="PF13354">
    <property type="entry name" value="Beta-lactamase2"/>
    <property type="match status" value="1"/>
</dbReference>
<sequence>MPHPELTLEKRIEAELCGLDATLCLYADDLHGRVIERGADRVFESASTIKVFVLGCLFAKAAAGTAELDAVLTYEAKHFVDGSGMLRALGTGAQLRALDAATLMIVCSDNIATNMLIDYLGLAAINEFIAAVGCPNTRLHRMLASDNWGAPLGSITPRDYGHFFARLAKGELVSPAASEAMRGIFRQQHYNQMFIGSLPPYYTDAEESGADPELIYTATKSGSMDACRNDGGLVHTPYGDYVLAMMCTDFKNKLEVNDHPAFLYGARVSRLLFDQYLALEGRFERRFDGAEG</sequence>
<proteinExistence type="predicted"/>
<dbReference type="InterPro" id="IPR045155">
    <property type="entry name" value="Beta-lactam_cat"/>
</dbReference>
<name>A0A9D2M811_9FIRM</name>
<dbReference type="PANTHER" id="PTHR35333">
    <property type="entry name" value="BETA-LACTAMASE"/>
    <property type="match status" value="1"/>
</dbReference>
<dbReference type="Gene3D" id="3.40.710.10">
    <property type="entry name" value="DD-peptidase/beta-lactamase superfamily"/>
    <property type="match status" value="1"/>
</dbReference>
<dbReference type="EMBL" id="DWYG01000143">
    <property type="protein sequence ID" value="HJB42520.1"/>
    <property type="molecule type" value="Genomic_DNA"/>
</dbReference>
<reference evidence="2" key="2">
    <citation type="submission" date="2021-04" db="EMBL/GenBank/DDBJ databases">
        <authorList>
            <person name="Gilroy R."/>
        </authorList>
    </citation>
    <scope>NUCLEOTIDE SEQUENCE</scope>
    <source>
        <strain evidence="2">ChiBcec8-13705</strain>
    </source>
</reference>
<dbReference type="GO" id="GO:0046677">
    <property type="term" value="P:response to antibiotic"/>
    <property type="evidence" value="ECO:0007669"/>
    <property type="project" value="InterPro"/>
</dbReference>
<dbReference type="InterPro" id="IPR012338">
    <property type="entry name" value="Beta-lactam/transpept-like"/>
</dbReference>
<evidence type="ECO:0000313" key="3">
    <source>
        <dbReference type="Proteomes" id="UP000886803"/>
    </source>
</evidence>
<feature type="domain" description="Beta-lactamase class A catalytic" evidence="1">
    <location>
        <begin position="26"/>
        <end position="246"/>
    </location>
</feature>
<dbReference type="GO" id="GO:0030655">
    <property type="term" value="P:beta-lactam antibiotic catabolic process"/>
    <property type="evidence" value="ECO:0007669"/>
    <property type="project" value="InterPro"/>
</dbReference>
<dbReference type="InterPro" id="IPR000871">
    <property type="entry name" value="Beta-lactam_class-A"/>
</dbReference>
<protein>
    <submittedName>
        <fullName evidence="2">Class A beta-lactamase-related serine hydrolase</fullName>
    </submittedName>
</protein>